<keyword evidence="3" id="KW-1185">Reference proteome</keyword>
<dbReference type="AlphaFoldDB" id="A0A176WIM7"/>
<dbReference type="Proteomes" id="UP000077202">
    <property type="component" value="Unassembled WGS sequence"/>
</dbReference>
<sequence>MYGKSPSYLPETSACPEAIMRNVADFLTSERLIEHEASNLQSVEAKASRGINHCVAVGSRKSSSSSRLESPAESASTEQVQAGRQSEAGAGAAEKTTPRKRLRDRDADADANHGPALSCTGGAQARTRSSRVVVGGSRLPETARERPRPVVARGLARGPRNLALALAMAILVGREKIRGEAKRSGSEEAPSPSLDSLSPLYSKFFEMAPCLPPASASRSRRRRQCPAHDCPEL</sequence>
<organism evidence="2 3">
    <name type="scientific">Marchantia polymorpha subsp. ruderalis</name>
    <dbReference type="NCBI Taxonomy" id="1480154"/>
    <lineage>
        <taxon>Eukaryota</taxon>
        <taxon>Viridiplantae</taxon>
        <taxon>Streptophyta</taxon>
        <taxon>Embryophyta</taxon>
        <taxon>Marchantiophyta</taxon>
        <taxon>Marchantiopsida</taxon>
        <taxon>Marchantiidae</taxon>
        <taxon>Marchantiales</taxon>
        <taxon>Marchantiaceae</taxon>
        <taxon>Marchantia</taxon>
    </lineage>
</organism>
<protein>
    <submittedName>
        <fullName evidence="2">Uncharacterized protein</fullName>
    </submittedName>
</protein>
<feature type="compositionally biased region" description="Low complexity" evidence="1">
    <location>
        <begin position="59"/>
        <end position="76"/>
    </location>
</feature>
<evidence type="ECO:0000313" key="3">
    <source>
        <dbReference type="Proteomes" id="UP000077202"/>
    </source>
</evidence>
<reference evidence="2" key="1">
    <citation type="submission" date="2016-03" db="EMBL/GenBank/DDBJ databases">
        <title>Mechanisms controlling the formation of the plant cell surface in tip-growing cells are functionally conserved among land plants.</title>
        <authorList>
            <person name="Honkanen S."/>
            <person name="Jones V.A."/>
            <person name="Morieri G."/>
            <person name="Champion C."/>
            <person name="Hetherington A.J."/>
            <person name="Kelly S."/>
            <person name="Saint-Marcoux D."/>
            <person name="Proust H."/>
            <person name="Prescott H."/>
            <person name="Dolan L."/>
        </authorList>
    </citation>
    <scope>NUCLEOTIDE SEQUENCE [LARGE SCALE GENOMIC DNA]</scope>
    <source>
        <tissue evidence="2">Whole gametophyte</tissue>
    </source>
</reference>
<feature type="region of interest" description="Disordered" evidence="1">
    <location>
        <begin position="212"/>
        <end position="233"/>
    </location>
</feature>
<evidence type="ECO:0000313" key="2">
    <source>
        <dbReference type="EMBL" id="OAE32165.1"/>
    </source>
</evidence>
<evidence type="ECO:0000256" key="1">
    <source>
        <dbReference type="SAM" id="MobiDB-lite"/>
    </source>
</evidence>
<feature type="region of interest" description="Disordered" evidence="1">
    <location>
        <begin position="57"/>
        <end position="146"/>
    </location>
</feature>
<gene>
    <name evidence="2" type="ORF">AXG93_2912s1550</name>
</gene>
<name>A0A176WIM7_MARPO</name>
<comment type="caution">
    <text evidence="2">The sequence shown here is derived from an EMBL/GenBank/DDBJ whole genome shotgun (WGS) entry which is preliminary data.</text>
</comment>
<dbReference type="EMBL" id="LVLJ01000884">
    <property type="protein sequence ID" value="OAE32165.1"/>
    <property type="molecule type" value="Genomic_DNA"/>
</dbReference>
<proteinExistence type="predicted"/>
<accession>A0A176WIM7</accession>